<proteinExistence type="predicted"/>
<evidence type="ECO:0000256" key="1">
    <source>
        <dbReference type="SAM" id="MobiDB-lite"/>
    </source>
</evidence>
<protein>
    <submittedName>
        <fullName evidence="2">Transposase, OrfB family protein</fullName>
    </submittedName>
</protein>
<dbReference type="EMBL" id="KT322179">
    <property type="protein sequence ID" value="AKY04353.1"/>
    <property type="molecule type" value="Genomic_DNA"/>
</dbReference>
<feature type="compositionally biased region" description="Basic and acidic residues" evidence="1">
    <location>
        <begin position="1"/>
        <end position="25"/>
    </location>
</feature>
<name>A0A0K1YBP8_9EURY</name>
<organism evidence="2">
    <name type="scientific">uncultured haloarchaeon</name>
    <dbReference type="NCBI Taxonomy" id="160804"/>
    <lineage>
        <taxon>Archaea</taxon>
        <taxon>Methanobacteriati</taxon>
        <taxon>Methanobacteriota</taxon>
        <taxon>Stenosarchaea group</taxon>
        <taxon>Halobacteria</taxon>
        <taxon>Halobacteriales</taxon>
        <taxon>Halobacteriaceae</taxon>
        <taxon>environmental samples</taxon>
    </lineage>
</organism>
<dbReference type="AlphaFoldDB" id="A0A0K1YBP8"/>
<feature type="region of interest" description="Disordered" evidence="1">
    <location>
        <begin position="1"/>
        <end position="30"/>
    </location>
</feature>
<evidence type="ECO:0000313" key="2">
    <source>
        <dbReference type="EMBL" id="AKY04353.1"/>
    </source>
</evidence>
<reference evidence="2" key="1">
    <citation type="journal article" date="2015" name="BMC Genomics">
        <title>Diversity of the cell-wall associated genomic island of the archaeon Haloquadratum walsbyi.</title>
        <authorList>
            <person name="Martin-Cuadrado A.B."/>
            <person name="Pasic L."/>
            <person name="Rodriguez-Valera F."/>
        </authorList>
    </citation>
    <scope>NUCLEOTIDE SEQUENCE</scope>
</reference>
<sequence length="92" mass="11054">MREAGQTSLEREAQAHEKQSVHDQSHQISPRVVNWNRAVREPGYDLRRPHRHERRYRVWDASEPTLAYASHHTITRFRVVRDSVEWDSQLKK</sequence>
<accession>A0A0K1YBP8</accession>